<keyword evidence="8" id="KW-1185">Reference proteome</keyword>
<evidence type="ECO:0000256" key="2">
    <source>
        <dbReference type="ARBA" id="ARBA00006046"/>
    </source>
</evidence>
<evidence type="ECO:0000313" key="7">
    <source>
        <dbReference type="EMBL" id="MCW6507281.1"/>
    </source>
</evidence>
<dbReference type="GO" id="GO:0016491">
    <property type="term" value="F:oxidoreductase activity"/>
    <property type="evidence" value="ECO:0007669"/>
    <property type="project" value="UniProtKB-KW"/>
</dbReference>
<gene>
    <name evidence="7" type="ORF">M8523_04525</name>
</gene>
<dbReference type="InterPro" id="IPR002937">
    <property type="entry name" value="Amino_oxidase"/>
</dbReference>
<keyword evidence="3 5" id="KW-0125">Carotenoid biosynthesis</keyword>
<dbReference type="Gene3D" id="3.50.50.60">
    <property type="entry name" value="FAD/NAD(P)-binding domain"/>
    <property type="match status" value="2"/>
</dbReference>
<comment type="pathway">
    <text evidence="1 5">Carotenoid biosynthesis.</text>
</comment>
<proteinExistence type="inferred from homology"/>
<evidence type="ECO:0000313" key="8">
    <source>
        <dbReference type="Proteomes" id="UP001165667"/>
    </source>
</evidence>
<organism evidence="7 8">
    <name type="scientific">Lichenifustis flavocetrariae</name>
    <dbReference type="NCBI Taxonomy" id="2949735"/>
    <lineage>
        <taxon>Bacteria</taxon>
        <taxon>Pseudomonadati</taxon>
        <taxon>Pseudomonadota</taxon>
        <taxon>Alphaproteobacteria</taxon>
        <taxon>Hyphomicrobiales</taxon>
        <taxon>Lichenihabitantaceae</taxon>
        <taxon>Lichenifustis</taxon>
    </lineage>
</organism>
<comment type="similarity">
    <text evidence="2 5">Belongs to the carotenoid/retinoid oxidoreductase family.</text>
</comment>
<feature type="domain" description="Amine oxidase" evidence="6">
    <location>
        <begin position="2"/>
        <end position="467"/>
    </location>
</feature>
<accession>A0AA41YRN0</accession>
<evidence type="ECO:0000256" key="4">
    <source>
        <dbReference type="ARBA" id="ARBA00023002"/>
    </source>
</evidence>
<dbReference type="NCBIfam" id="TIGR02734">
    <property type="entry name" value="crtI_fam"/>
    <property type="match status" value="1"/>
</dbReference>
<dbReference type="PANTHER" id="PTHR43734">
    <property type="entry name" value="PHYTOENE DESATURASE"/>
    <property type="match status" value="1"/>
</dbReference>
<protein>
    <submittedName>
        <fullName evidence="7">NAD(P)/FAD-dependent oxidoreductase</fullName>
    </submittedName>
</protein>
<dbReference type="InterPro" id="IPR054841">
    <property type="entry name" value="carotdesatCrtD"/>
</dbReference>
<evidence type="ECO:0000256" key="5">
    <source>
        <dbReference type="RuleBase" id="RU362075"/>
    </source>
</evidence>
<dbReference type="AlphaFoldDB" id="A0AA41YRN0"/>
<reference evidence="7" key="1">
    <citation type="submission" date="2022-05" db="EMBL/GenBank/DDBJ databases">
        <authorList>
            <person name="Pankratov T."/>
        </authorList>
    </citation>
    <scope>NUCLEOTIDE SEQUENCE</scope>
    <source>
        <strain evidence="7">BP6-180914</strain>
    </source>
</reference>
<dbReference type="NCBIfam" id="NF045637">
    <property type="entry name" value="carotdesatCrtDProt"/>
    <property type="match status" value="1"/>
</dbReference>
<dbReference type="InterPro" id="IPR014105">
    <property type="entry name" value="Carotenoid/retinoid_OxRdtase"/>
</dbReference>
<evidence type="ECO:0000256" key="1">
    <source>
        <dbReference type="ARBA" id="ARBA00004829"/>
    </source>
</evidence>
<sequence length="492" mass="53000">MLACRGLRVTVLERSQVPGGKLRQACVEGSAIDCGPTVFTMREIFEEIFAEAGTTLAEHLTLKPATVLARHAWGAGEHLDLHADIETSVAAISAFAGPAEGRAYRAFCAQARHVYRTLDQPFIRAARPSMLNLMRAVGPTSNLFALAPFSTLWRTLGGHFRDPRLRQLFARYATYCGSSPFACPATLMLVAHVEQAGVWLVEGGMHRLAVALATLAQKRGVTFRYGVGARTIRVEAGKVAAVELDDGARLTADAVVSNADIAALAAGAFGTQVRGAVKAPKPRERSLSAVTFALKATSRGFPLARHNVFFSEAYKAEFEDIFRHRRLPRNPTVYVCAQDRDETGASRAGREAERLFCIVNAPPTGDTHSFDASEIAQCEARTFQTLERCGLTLDWRREHCTTTTPADFNRLYPATGGALYGAASHGPLASFRRPGVRSRVPGLYVCGGSTHPGPGLPMAALSGRMAALSLIEDWASMRRSQPTAMLGGISTA</sequence>
<name>A0AA41YRN0_9HYPH</name>
<dbReference type="Pfam" id="PF01593">
    <property type="entry name" value="Amino_oxidase"/>
    <property type="match status" value="1"/>
</dbReference>
<dbReference type="EMBL" id="JAMOIM010000002">
    <property type="protein sequence ID" value="MCW6507281.1"/>
    <property type="molecule type" value="Genomic_DNA"/>
</dbReference>
<dbReference type="InterPro" id="IPR036188">
    <property type="entry name" value="FAD/NAD-bd_sf"/>
</dbReference>
<dbReference type="Proteomes" id="UP001165667">
    <property type="component" value="Unassembled WGS sequence"/>
</dbReference>
<evidence type="ECO:0000256" key="3">
    <source>
        <dbReference type="ARBA" id="ARBA00022746"/>
    </source>
</evidence>
<dbReference type="PANTHER" id="PTHR43734:SF7">
    <property type="entry name" value="4,4'-DIAPONEUROSPORENE OXYGENASE"/>
    <property type="match status" value="1"/>
</dbReference>
<comment type="caution">
    <text evidence="7">The sequence shown here is derived from an EMBL/GenBank/DDBJ whole genome shotgun (WGS) entry which is preliminary data.</text>
</comment>
<dbReference type="GO" id="GO:0016117">
    <property type="term" value="P:carotenoid biosynthetic process"/>
    <property type="evidence" value="ECO:0007669"/>
    <property type="project" value="UniProtKB-KW"/>
</dbReference>
<evidence type="ECO:0000259" key="6">
    <source>
        <dbReference type="Pfam" id="PF01593"/>
    </source>
</evidence>
<keyword evidence="4 5" id="KW-0560">Oxidoreductase</keyword>
<dbReference type="SUPFAM" id="SSF51905">
    <property type="entry name" value="FAD/NAD(P)-binding domain"/>
    <property type="match status" value="1"/>
</dbReference>